<dbReference type="STRING" id="754436.JCM19237_1068"/>
<protein>
    <submittedName>
        <fullName evidence="1">Uncharacterized protein</fullName>
    </submittedName>
</protein>
<dbReference type="EMBL" id="BBMN01000004">
    <property type="protein sequence ID" value="GAL04396.1"/>
    <property type="molecule type" value="Genomic_DNA"/>
</dbReference>
<gene>
    <name evidence="1" type="ORF">JCM19237_1068</name>
</gene>
<name>A0A090QNA0_9GAMM</name>
<sequence>MGHQGLNLVYNADHTLRAIYSGSLMVSLFETPVAEHAISNLFLRVAGDQAILLHRCFFLITK</sequence>
<evidence type="ECO:0000313" key="1">
    <source>
        <dbReference type="EMBL" id="GAL04396.1"/>
    </source>
</evidence>
<comment type="caution">
    <text evidence="1">The sequence shown here is derived from an EMBL/GenBank/DDBJ whole genome shotgun (WGS) entry which is preliminary data.</text>
</comment>
<dbReference type="Proteomes" id="UP000029227">
    <property type="component" value="Unassembled WGS sequence"/>
</dbReference>
<proteinExistence type="predicted"/>
<accession>A0A090QNA0</accession>
<dbReference type="AlphaFoldDB" id="A0A090QNA0"/>
<organism evidence="1 2">
    <name type="scientific">Photobacterium aphoticum</name>
    <dbReference type="NCBI Taxonomy" id="754436"/>
    <lineage>
        <taxon>Bacteria</taxon>
        <taxon>Pseudomonadati</taxon>
        <taxon>Pseudomonadota</taxon>
        <taxon>Gammaproteobacteria</taxon>
        <taxon>Vibrionales</taxon>
        <taxon>Vibrionaceae</taxon>
        <taxon>Photobacterium</taxon>
    </lineage>
</organism>
<reference evidence="1 2" key="1">
    <citation type="journal article" date="2014" name="Genome Announc.">
        <title>Draft Genome Sequences of Two Vibrionaceae Species, Vibrio ponticus C121 and Photobacterium aphoticum C119, Isolated as Coral Reef Microbiota.</title>
        <authorList>
            <person name="Al-saari N."/>
            <person name="Meirelles P.M."/>
            <person name="Mino S."/>
            <person name="Suda W."/>
            <person name="Oshima K."/>
            <person name="Hattori M."/>
            <person name="Ohkuma M."/>
            <person name="Thompson F.L."/>
            <person name="Gomez-Gil B."/>
            <person name="Sawabe T."/>
            <person name="Sawabe T."/>
        </authorList>
    </citation>
    <scope>NUCLEOTIDE SEQUENCE [LARGE SCALE GENOMIC DNA]</scope>
    <source>
        <strain evidence="1 2">JCM 19237</strain>
    </source>
</reference>
<evidence type="ECO:0000313" key="2">
    <source>
        <dbReference type="Proteomes" id="UP000029227"/>
    </source>
</evidence>